<proteinExistence type="predicted"/>
<feature type="region of interest" description="Disordered" evidence="2">
    <location>
        <begin position="674"/>
        <end position="695"/>
    </location>
</feature>
<sequence length="695" mass="78485">MNAWLQNKTCSNLFTASFDWSRYSKGFSIRRIRRIHAHCNLDDDKRQAIMQWVDTCEPLMSPDDDENIGDRPREILSYPLEDIIEQDEESLRDSIRSRCGTDSHPLSILSREDIEKIISTDGTAQEAGSEEDALERAMAASVSSIRSHDILAKLNEDLAVKDVSLTATTATTPSEMDLYRRASQLENYASEKLKELDEERMKKKRGKLLLNCCQNSMMSSGSTVVDWSAIEKRRQAEKEKEELEKRKNELRKRREELKLEADEIRREKEQIDKELNGRSLPSVIARQITQQLQGLSIGSKPNQRSRAPSDSLPTTPTIHKKLISPPVRTPSLTNCAAPTLPSPSHQLKNGHTKAQWIDGMHIRKSSKSRSDRRERKLSEENRREKTAIPSPYAKVTDPRLVDGPPSSGRGSDDAASQCREKKRQSYSASSGYESAAGDYHAAYFDWELQESGMIYRFFLAKYSELQTAIDKGRGRGAAFLGRDTEGLALVFCCGMAPEFSDAGRSRQPEPACTAPVSLPKNAAPRSCLLSATVWNSLYFPRTINHLRKDSRFDKRKVVDKRLGLGREADNLREQQRRLKKELQEAKAIIGQVDDARAICHDTKHSGISQATLVDTLKQVAKKQNIPSDLPCLPYLLVVAVTLVLCVDYTPTLLKIDKNEEIKIETGRVVSKTTEIERQRTQAPHQKHSHKFLSNS</sequence>
<dbReference type="EMBL" id="JARK01001338">
    <property type="protein sequence ID" value="EYC33059.1"/>
    <property type="molecule type" value="Genomic_DNA"/>
</dbReference>
<evidence type="ECO:0000256" key="1">
    <source>
        <dbReference type="SAM" id="Coils"/>
    </source>
</evidence>
<feature type="coiled-coil region" evidence="1">
    <location>
        <begin position="561"/>
        <end position="591"/>
    </location>
</feature>
<gene>
    <name evidence="3" type="primary">Acey_s0002.g579</name>
    <name evidence="3" type="ORF">Y032_0002g579</name>
</gene>
<name>A0A016VZT3_9BILA</name>
<keyword evidence="4" id="KW-1185">Reference proteome</keyword>
<dbReference type="OrthoDB" id="8862460at2759"/>
<feature type="region of interest" description="Disordered" evidence="2">
    <location>
        <begin position="294"/>
        <end position="430"/>
    </location>
</feature>
<dbReference type="Proteomes" id="UP000024635">
    <property type="component" value="Unassembled WGS sequence"/>
</dbReference>
<evidence type="ECO:0000256" key="2">
    <source>
        <dbReference type="SAM" id="MobiDB-lite"/>
    </source>
</evidence>
<feature type="compositionally biased region" description="Polar residues" evidence="2">
    <location>
        <begin position="294"/>
        <end position="317"/>
    </location>
</feature>
<protein>
    <submittedName>
        <fullName evidence="3">Uncharacterized protein</fullName>
    </submittedName>
</protein>
<organism evidence="3 4">
    <name type="scientific">Ancylostoma ceylanicum</name>
    <dbReference type="NCBI Taxonomy" id="53326"/>
    <lineage>
        <taxon>Eukaryota</taxon>
        <taxon>Metazoa</taxon>
        <taxon>Ecdysozoa</taxon>
        <taxon>Nematoda</taxon>
        <taxon>Chromadorea</taxon>
        <taxon>Rhabditida</taxon>
        <taxon>Rhabditina</taxon>
        <taxon>Rhabditomorpha</taxon>
        <taxon>Strongyloidea</taxon>
        <taxon>Ancylostomatidae</taxon>
        <taxon>Ancylostomatinae</taxon>
        <taxon>Ancylostoma</taxon>
    </lineage>
</organism>
<evidence type="ECO:0000313" key="4">
    <source>
        <dbReference type="Proteomes" id="UP000024635"/>
    </source>
</evidence>
<feature type="coiled-coil region" evidence="1">
    <location>
        <begin position="226"/>
        <end position="274"/>
    </location>
</feature>
<feature type="compositionally biased region" description="Polar residues" evidence="2">
    <location>
        <begin position="330"/>
        <end position="349"/>
    </location>
</feature>
<dbReference type="AlphaFoldDB" id="A0A016VZT3"/>
<evidence type="ECO:0000313" key="3">
    <source>
        <dbReference type="EMBL" id="EYC33059.1"/>
    </source>
</evidence>
<feature type="compositionally biased region" description="Basic residues" evidence="2">
    <location>
        <begin position="684"/>
        <end position="695"/>
    </location>
</feature>
<keyword evidence="1" id="KW-0175">Coiled coil</keyword>
<accession>A0A016VZT3</accession>
<feature type="compositionally biased region" description="Basic and acidic residues" evidence="2">
    <location>
        <begin position="368"/>
        <end position="386"/>
    </location>
</feature>
<dbReference type="STRING" id="53326.A0A016VZT3"/>
<comment type="caution">
    <text evidence="3">The sequence shown here is derived from an EMBL/GenBank/DDBJ whole genome shotgun (WGS) entry which is preliminary data.</text>
</comment>
<reference evidence="4" key="1">
    <citation type="journal article" date="2015" name="Nat. Genet.">
        <title>The genome and transcriptome of the zoonotic hookworm Ancylostoma ceylanicum identify infection-specific gene families.</title>
        <authorList>
            <person name="Schwarz E.M."/>
            <person name="Hu Y."/>
            <person name="Antoshechkin I."/>
            <person name="Miller M.M."/>
            <person name="Sternberg P.W."/>
            <person name="Aroian R.V."/>
        </authorList>
    </citation>
    <scope>NUCLEOTIDE SEQUENCE</scope>
    <source>
        <strain evidence="4">HY135</strain>
    </source>
</reference>